<dbReference type="InterPro" id="IPR001245">
    <property type="entry name" value="Ser-Thr/Tyr_kinase_cat_dom"/>
</dbReference>
<dbReference type="SUPFAM" id="SSF56112">
    <property type="entry name" value="Protein kinase-like (PK-like)"/>
    <property type="match status" value="1"/>
</dbReference>
<dbReference type="Gene3D" id="3.30.200.20">
    <property type="entry name" value="Phosphorylase Kinase, domain 1"/>
    <property type="match status" value="1"/>
</dbReference>
<dbReference type="CDD" id="cd14066">
    <property type="entry name" value="STKc_IRAK"/>
    <property type="match status" value="1"/>
</dbReference>
<dbReference type="Gene3D" id="3.40.50.620">
    <property type="entry name" value="HUPs"/>
    <property type="match status" value="1"/>
</dbReference>
<dbReference type="GO" id="GO:0005524">
    <property type="term" value="F:ATP binding"/>
    <property type="evidence" value="ECO:0007669"/>
    <property type="project" value="UniProtKB-KW"/>
</dbReference>
<dbReference type="InterPro" id="IPR014729">
    <property type="entry name" value="Rossmann-like_a/b/a_fold"/>
</dbReference>
<evidence type="ECO:0000259" key="4">
    <source>
        <dbReference type="PROSITE" id="PS50011"/>
    </source>
</evidence>
<protein>
    <submittedName>
        <fullName evidence="6">Inactive protein kinase SELMODRAFT_444075-like</fullName>
    </submittedName>
</protein>
<dbReference type="PANTHER" id="PTHR47989">
    <property type="entry name" value="OS01G0750732 PROTEIN"/>
    <property type="match status" value="1"/>
</dbReference>
<dbReference type="AlphaFoldDB" id="A0A8B7D0C0"/>
<evidence type="ECO:0000256" key="1">
    <source>
        <dbReference type="ARBA" id="ARBA00022741"/>
    </source>
</evidence>
<dbReference type="FunFam" id="3.40.50.620:FF:000211">
    <property type="entry name" value="Dual-specific kinase DSK1-like"/>
    <property type="match status" value="1"/>
</dbReference>
<dbReference type="SUPFAM" id="SSF52402">
    <property type="entry name" value="Adenine nucleotide alpha hydrolases-like"/>
    <property type="match status" value="1"/>
</dbReference>
<dbReference type="RefSeq" id="XP_008810383.2">
    <property type="nucleotide sequence ID" value="XM_008812161.4"/>
</dbReference>
<dbReference type="PROSITE" id="PS50011">
    <property type="entry name" value="PROTEIN_KINASE_DOM"/>
    <property type="match status" value="1"/>
</dbReference>
<sequence length="726" mass="80082">MSSSLLQKRGKSDKGLDATEKVVVAVKVSKDISKTALEWALTHVVQPGDSITLLVVVPPHSSGRKLWGFPRFAGDCASGHRKSHGTTLEQKSDITDTCAQMVLRLCNVYDPNKINIKVKVVSGSTCGAVAAECKRAQANWVVLDKQLKHEEKRCMEELQCNIVVMKRSQPKVLRLNLIGSSEAELQVSCQLPSELDKSAGETTKDMRDSRNSIRGPTVTPTSSPEVETSFTATEAGTSSVSSSDPGTSPFCVSETNVCLKRQEQLTTKEIRNLNVTSSDSDSDSLSPSTSLGFQPWMAEILCGGHTSSQQVEELSQQVASKAHISKAKTLLEKFSKLDQESGIGTLKCRSNLKCNGNVRGAISLSKNVPLGPPPLCSICQHKAPVFGKPPRWFSYSELELATGGFSQANFLAEGGFGSVHRGVLPDGQAIAVKQHKLASSQGDQEFCSEVEVLSCAQHRNVVMLIGFCVEDRRRLLVYEYICNGSLDSHLYGRKREPLDWSARQKIAVGAARGLRYLHEECRVGCIVHRDMRPNNILITHDFEPLVGDFGLARWQPDGDQGVETRVIGTFGYLAPEYAQSGQITEKADVFSFGVVLLELVTGRKAVDINRPKGQQCLTEWVRPLLEDYSIEELIDPRLRDHYSGHEVYCMLHAASLCIRRDPHARPRMSQVLRILEGDMVMEPSYISTPDYDIGNRSGRMWHDQQQQQQHPHYSGTVLRQGGFGGF</sequence>
<reference evidence="6" key="2">
    <citation type="submission" date="2025-08" db="UniProtKB">
        <authorList>
            <consortium name="RefSeq"/>
        </authorList>
    </citation>
    <scope>IDENTIFICATION</scope>
    <source>
        <tissue evidence="6">Young leaves</tissue>
    </source>
</reference>
<feature type="compositionally biased region" description="Polar residues" evidence="3">
    <location>
        <begin position="212"/>
        <end position="235"/>
    </location>
</feature>
<keyword evidence="5" id="KW-1185">Reference proteome</keyword>
<dbReference type="KEGG" id="pda:103721815"/>
<dbReference type="Gene3D" id="1.10.510.10">
    <property type="entry name" value="Transferase(Phosphotransferase) domain 1"/>
    <property type="match status" value="1"/>
</dbReference>
<dbReference type="Proteomes" id="UP000228380">
    <property type="component" value="Chromosome 4"/>
</dbReference>
<dbReference type="InterPro" id="IPR011009">
    <property type="entry name" value="Kinase-like_dom_sf"/>
</dbReference>
<dbReference type="PANTHER" id="PTHR47989:SF14">
    <property type="entry name" value="INACTIVE PROTEIN KINASE SELMODRAFT_444075"/>
    <property type="match status" value="1"/>
</dbReference>
<dbReference type="OrthoDB" id="1857192at2759"/>
<keyword evidence="1" id="KW-0547">Nucleotide-binding</keyword>
<feature type="region of interest" description="Disordered" evidence="3">
    <location>
        <begin position="194"/>
        <end position="248"/>
    </location>
</feature>
<evidence type="ECO:0000313" key="5">
    <source>
        <dbReference type="Proteomes" id="UP000228380"/>
    </source>
</evidence>
<evidence type="ECO:0000256" key="3">
    <source>
        <dbReference type="SAM" id="MobiDB-lite"/>
    </source>
</evidence>
<evidence type="ECO:0000313" key="6">
    <source>
        <dbReference type="RefSeq" id="XP_008810383.2"/>
    </source>
</evidence>
<proteinExistence type="predicted"/>
<dbReference type="FunFam" id="3.30.200.20:FF:000162">
    <property type="entry name" value="Adenine nucleotide alpha hydrolase-like domain kinase"/>
    <property type="match status" value="1"/>
</dbReference>
<feature type="domain" description="Protein kinase" evidence="4">
    <location>
        <begin position="405"/>
        <end position="685"/>
    </location>
</feature>
<dbReference type="InterPro" id="IPR000719">
    <property type="entry name" value="Prot_kinase_dom"/>
</dbReference>
<organism evidence="5 6">
    <name type="scientific">Phoenix dactylifera</name>
    <name type="common">Date palm</name>
    <dbReference type="NCBI Taxonomy" id="42345"/>
    <lineage>
        <taxon>Eukaryota</taxon>
        <taxon>Viridiplantae</taxon>
        <taxon>Streptophyta</taxon>
        <taxon>Embryophyta</taxon>
        <taxon>Tracheophyta</taxon>
        <taxon>Spermatophyta</taxon>
        <taxon>Magnoliopsida</taxon>
        <taxon>Liliopsida</taxon>
        <taxon>Arecaceae</taxon>
        <taxon>Coryphoideae</taxon>
        <taxon>Phoeniceae</taxon>
        <taxon>Phoenix</taxon>
    </lineage>
</organism>
<gene>
    <name evidence="6" type="primary">LOC103721815</name>
</gene>
<keyword evidence="2" id="KW-0067">ATP-binding</keyword>
<dbReference type="Pfam" id="PF07714">
    <property type="entry name" value="PK_Tyr_Ser-Thr"/>
    <property type="match status" value="1"/>
</dbReference>
<reference evidence="5" key="1">
    <citation type="journal article" date="2019" name="Nat. Commun.">
        <title>Genome-wide association mapping of date palm fruit traits.</title>
        <authorList>
            <person name="Hazzouri K.M."/>
            <person name="Gros-Balthazard M."/>
            <person name="Flowers J.M."/>
            <person name="Copetti D."/>
            <person name="Lemansour A."/>
            <person name="Lebrun M."/>
            <person name="Masmoudi K."/>
            <person name="Ferrand S."/>
            <person name="Dhar M.I."/>
            <person name="Fresquez Z.A."/>
            <person name="Rosas U."/>
            <person name="Zhang J."/>
            <person name="Talag J."/>
            <person name="Lee S."/>
            <person name="Kudrna D."/>
            <person name="Powell R.F."/>
            <person name="Leitch I.J."/>
            <person name="Krueger R.R."/>
            <person name="Wing R.A."/>
            <person name="Amiri K.M.A."/>
            <person name="Purugganan M.D."/>
        </authorList>
    </citation>
    <scope>NUCLEOTIDE SEQUENCE [LARGE SCALE GENOMIC DNA]</scope>
    <source>
        <strain evidence="5">cv. Khalas</strain>
    </source>
</reference>
<feature type="compositionally biased region" description="Basic and acidic residues" evidence="3">
    <location>
        <begin position="194"/>
        <end position="211"/>
    </location>
</feature>
<dbReference type="GeneID" id="103721815"/>
<dbReference type="PROSITE" id="PS00109">
    <property type="entry name" value="PROTEIN_KINASE_TYR"/>
    <property type="match status" value="1"/>
</dbReference>
<feature type="compositionally biased region" description="Low complexity" evidence="3">
    <location>
        <begin position="236"/>
        <end position="248"/>
    </location>
</feature>
<evidence type="ECO:0000256" key="2">
    <source>
        <dbReference type="ARBA" id="ARBA00022840"/>
    </source>
</evidence>
<name>A0A8B7D0C0_PHODC</name>
<dbReference type="FunFam" id="1.10.510.10:FF:000298">
    <property type="entry name" value="Adenine nucleotide alpha hydrolase-like domain kinase"/>
    <property type="match status" value="1"/>
</dbReference>
<dbReference type="InterPro" id="IPR008266">
    <property type="entry name" value="Tyr_kinase_AS"/>
</dbReference>
<accession>A0A8B7D0C0</accession>
<dbReference type="GO" id="GO:0004672">
    <property type="term" value="F:protein kinase activity"/>
    <property type="evidence" value="ECO:0007669"/>
    <property type="project" value="InterPro"/>
</dbReference>